<feature type="domain" description="Cell wall mannoprotein PIR1-like C-terminal" evidence="4">
    <location>
        <begin position="66"/>
        <end position="139"/>
    </location>
</feature>
<evidence type="ECO:0000256" key="2">
    <source>
        <dbReference type="SAM" id="SignalP"/>
    </source>
</evidence>
<feature type="domain" description="Ubiquitin 3 binding protein But2 C-terminal" evidence="3">
    <location>
        <begin position="276"/>
        <end position="399"/>
    </location>
</feature>
<dbReference type="AlphaFoldDB" id="A0A5M8PMC1"/>
<organism evidence="5 6">
    <name type="scientific">Lasallia pustulata</name>
    <dbReference type="NCBI Taxonomy" id="136370"/>
    <lineage>
        <taxon>Eukaryota</taxon>
        <taxon>Fungi</taxon>
        <taxon>Dikarya</taxon>
        <taxon>Ascomycota</taxon>
        <taxon>Pezizomycotina</taxon>
        <taxon>Lecanoromycetes</taxon>
        <taxon>OSLEUM clade</taxon>
        <taxon>Umbilicariomycetidae</taxon>
        <taxon>Umbilicariales</taxon>
        <taxon>Umbilicariaceae</taxon>
        <taxon>Lasallia</taxon>
    </lineage>
</organism>
<accession>A0A5M8PMC1</accession>
<feature type="region of interest" description="Disordered" evidence="1">
    <location>
        <begin position="208"/>
        <end position="228"/>
    </location>
</feature>
<dbReference type="PANTHER" id="PTHR39613:SF1">
    <property type="entry name" value="ANCHORED CELL WALL PROTEIN, PUTATIVE (AFU_ORTHOLOGUE AFUA_4G08960)-RELATED"/>
    <property type="match status" value="1"/>
</dbReference>
<dbReference type="InterPro" id="IPR018620">
    <property type="entry name" value="Ubiquitin3-bd_protein_But2_C"/>
</dbReference>
<dbReference type="Proteomes" id="UP000324767">
    <property type="component" value="Unassembled WGS sequence"/>
</dbReference>
<name>A0A5M8PMC1_9LECA</name>
<evidence type="ECO:0000313" key="6">
    <source>
        <dbReference type="Proteomes" id="UP000324767"/>
    </source>
</evidence>
<comment type="caution">
    <text evidence="5">The sequence shown here is derived from an EMBL/GenBank/DDBJ whole genome shotgun (WGS) entry which is preliminary data.</text>
</comment>
<sequence>MKTTVFATAALVATANALVARNSTCCFGLTASGAGPAAGAVGQLSDGQNRVGGGLTTASYCIDSTGAITDSTGRGCITTPATSQFQCDLGAPSQSGFSIGCNGTVSLNSSSSFYECPTGDNNEYNIYVTPPAGQAGCVQISLAASNCYSGCTAPPAPATSAPSTSALLNSALSNSSPSTSAFSTSAVSTSSPCTSALFTSAPATSAPTTAAPATAAPATSAPTTSAPETCPTALTGSYQYPHLIVAMSSSTTTAAAGTSHNGTSRNGTSYNGASYNGTSYNGAITPTISSIFKFDIPASYANQTCSLIFFLPLTSQLETSAYTLSGSGAIDFALLSGAATQNTGYANAPAVATDYGVTTVAPGGSYTIATFACPAGTSMAFELKSSGGTSLNYFQDYNPAPIGLYITSC</sequence>
<feature type="signal peptide" evidence="2">
    <location>
        <begin position="1"/>
        <end position="17"/>
    </location>
</feature>
<evidence type="ECO:0000259" key="3">
    <source>
        <dbReference type="Pfam" id="PF09792"/>
    </source>
</evidence>
<dbReference type="Pfam" id="PF22799">
    <property type="entry name" value="PIR1-like_C"/>
    <property type="match status" value="1"/>
</dbReference>
<proteinExistence type="predicted"/>
<reference evidence="5 6" key="1">
    <citation type="submission" date="2019-09" db="EMBL/GenBank/DDBJ databases">
        <title>The hologenome of the rock-dwelling lichen Lasallia pustulata.</title>
        <authorList>
            <person name="Greshake Tzovaras B."/>
            <person name="Segers F."/>
            <person name="Bicker A."/>
            <person name="Dal Grande F."/>
            <person name="Otte J."/>
            <person name="Hankeln T."/>
            <person name="Schmitt I."/>
            <person name="Ebersberger I."/>
        </authorList>
    </citation>
    <scope>NUCLEOTIDE SEQUENCE [LARGE SCALE GENOMIC DNA]</scope>
    <source>
        <strain evidence="5">A1-1</strain>
    </source>
</reference>
<keyword evidence="2" id="KW-0732">Signal</keyword>
<evidence type="ECO:0000256" key="1">
    <source>
        <dbReference type="SAM" id="MobiDB-lite"/>
    </source>
</evidence>
<dbReference type="InterPro" id="IPR054508">
    <property type="entry name" value="PIR1-like_C"/>
</dbReference>
<gene>
    <name evidence="5" type="ORF">FRX48_05532</name>
</gene>
<evidence type="ECO:0000313" key="5">
    <source>
        <dbReference type="EMBL" id="KAA6410113.1"/>
    </source>
</evidence>
<evidence type="ECO:0000259" key="4">
    <source>
        <dbReference type="Pfam" id="PF22799"/>
    </source>
</evidence>
<feature type="chain" id="PRO_5024430485" evidence="2">
    <location>
        <begin position="18"/>
        <end position="409"/>
    </location>
</feature>
<protein>
    <submittedName>
        <fullName evidence="5">Uncharacterized protein</fullName>
    </submittedName>
</protein>
<dbReference type="Pfam" id="PF09792">
    <property type="entry name" value="But2"/>
    <property type="match status" value="1"/>
</dbReference>
<dbReference type="EMBL" id="VXIT01000009">
    <property type="protein sequence ID" value="KAA6410113.1"/>
    <property type="molecule type" value="Genomic_DNA"/>
</dbReference>
<dbReference type="OrthoDB" id="4657524at2759"/>
<dbReference type="PANTHER" id="PTHR39613">
    <property type="entry name" value="ANCHORED CELL WALL PROTEIN, PUTATIVE (AFU_ORTHOLOGUE AFUA_4G08960)-RELATED"/>
    <property type="match status" value="1"/>
</dbReference>